<evidence type="ECO:0000313" key="2">
    <source>
        <dbReference type="EMBL" id="RDY20459.1"/>
    </source>
</evidence>
<dbReference type="OrthoDB" id="3173919at2"/>
<dbReference type="InterPro" id="IPR025962">
    <property type="entry name" value="SdpI/YhfL"/>
</dbReference>
<name>A0A371IIZ8_9FIRM</name>
<evidence type="ECO:0000313" key="3">
    <source>
        <dbReference type="EMBL" id="TRW26049.1"/>
    </source>
</evidence>
<dbReference type="Proteomes" id="UP000319424">
    <property type="component" value="Unassembled WGS sequence"/>
</dbReference>
<keyword evidence="1" id="KW-0812">Transmembrane</keyword>
<reference evidence="2 4" key="1">
    <citation type="journal article" date="2016" name="Genome Announc.">
        <title>Draft Genome Sequence of Criibacterium bergeronii gen. nov., sp. nov., Strain CCRI-22567T, Isolated from a Vaginal Sample from a Woman with Bacterial Vaginosis.</title>
        <authorList>
            <person name="Maheux A.F."/>
            <person name="Berube E."/>
            <person name="Boudreau D.K."/>
            <person name="Raymond F."/>
            <person name="Corbeil J."/>
            <person name="Roy P.H."/>
            <person name="Boissinot M."/>
            <person name="Omar R.F."/>
        </authorList>
    </citation>
    <scope>NUCLEOTIDE SEQUENCE [LARGE SCALE GENOMIC DNA]</scope>
    <source>
        <strain evidence="2 4">CCRI-22567</strain>
    </source>
</reference>
<dbReference type="Pfam" id="PF13630">
    <property type="entry name" value="SdpI"/>
    <property type="match status" value="1"/>
</dbReference>
<keyword evidence="1" id="KW-1133">Transmembrane helix</keyword>
<dbReference type="STRING" id="1871336.BBG48_02425"/>
<accession>A0A371IIZ8</accession>
<comment type="caution">
    <text evidence="2">The sequence shown here is derived from an EMBL/GenBank/DDBJ whole genome shotgun (WGS) entry which is preliminary data.</text>
</comment>
<feature type="transmembrane region" description="Helical" evidence="1">
    <location>
        <begin position="61"/>
        <end position="81"/>
    </location>
</feature>
<dbReference type="AlphaFoldDB" id="A0A371IIZ8"/>
<organism evidence="2 4">
    <name type="scientific">Criibacterium bergeronii</name>
    <dbReference type="NCBI Taxonomy" id="1871336"/>
    <lineage>
        <taxon>Bacteria</taxon>
        <taxon>Bacillati</taxon>
        <taxon>Bacillota</taxon>
        <taxon>Clostridia</taxon>
        <taxon>Peptostreptococcales</taxon>
        <taxon>Filifactoraceae</taxon>
        <taxon>Criibacterium</taxon>
    </lineage>
</organism>
<feature type="transmembrane region" description="Helical" evidence="1">
    <location>
        <begin position="87"/>
        <end position="110"/>
    </location>
</feature>
<evidence type="ECO:0000313" key="4">
    <source>
        <dbReference type="Proteomes" id="UP000093352"/>
    </source>
</evidence>
<sequence length="125" mass="14030">MGFWVFMFIMCLLTPLTMIFVGKKFSKEPPKNINGVFGYRSSMSMKNNDTWQFANNTAGKFWFLSGMAILLVTIVAMLMVTNKSIDLVGKVGGILVGIQIGLLLSSVFYTENKLKKNFDKNGNRI</sequence>
<reference evidence="3 5" key="3">
    <citation type="submission" date="2019-07" db="EMBL/GenBank/DDBJ databases">
        <title>Criibacterium bergeronii gen. nov., sp. nov. isolated from human clinical samples.</title>
        <authorList>
            <person name="Maheux A.F."/>
            <person name="Boudreau D.K."/>
            <person name="Berube E."/>
            <person name="Brodeur S."/>
            <person name="Bernard K.A."/>
            <person name="Abed J.Y."/>
            <person name="Ducrey E."/>
            <person name="Guay E.F."/>
            <person name="Raymond F."/>
            <person name="Corbeil J."/>
            <person name="Domingo M.-C."/>
            <person name="Roy P.H."/>
            <person name="Boissinot M."/>
            <person name="Tocheva E.I."/>
            <person name="Omar R.F."/>
        </authorList>
    </citation>
    <scope>NUCLEOTIDE SEQUENCE [LARGE SCALE GENOMIC DNA]</scope>
    <source>
        <strain evidence="3 5">CCRI-24246</strain>
    </source>
</reference>
<keyword evidence="4" id="KW-1185">Reference proteome</keyword>
<gene>
    <name evidence="2" type="ORF">BBG48_009910</name>
    <name evidence="3" type="ORF">FL857_06420</name>
</gene>
<reference evidence="2" key="2">
    <citation type="submission" date="2018-07" db="EMBL/GenBank/DDBJ databases">
        <authorList>
            <person name="Quirk P.G."/>
            <person name="Krulwich T.A."/>
        </authorList>
    </citation>
    <scope>NUCLEOTIDE SEQUENCE</scope>
    <source>
        <strain evidence="2">CCRI-22567</strain>
    </source>
</reference>
<dbReference type="RefSeq" id="WP_068912503.1">
    <property type="nucleotide sequence ID" value="NZ_MBEW02000036.1"/>
</dbReference>
<dbReference type="EMBL" id="MBEW02000036">
    <property type="protein sequence ID" value="RDY20459.1"/>
    <property type="molecule type" value="Genomic_DNA"/>
</dbReference>
<protein>
    <submittedName>
        <fullName evidence="3">SdpI family protein</fullName>
    </submittedName>
</protein>
<evidence type="ECO:0000313" key="5">
    <source>
        <dbReference type="Proteomes" id="UP000319424"/>
    </source>
</evidence>
<evidence type="ECO:0000256" key="1">
    <source>
        <dbReference type="SAM" id="Phobius"/>
    </source>
</evidence>
<dbReference type="EMBL" id="VJXW01000008">
    <property type="protein sequence ID" value="TRW26049.1"/>
    <property type="molecule type" value="Genomic_DNA"/>
</dbReference>
<proteinExistence type="predicted"/>
<keyword evidence="1" id="KW-0472">Membrane</keyword>
<dbReference type="Proteomes" id="UP000093352">
    <property type="component" value="Unassembled WGS sequence"/>
</dbReference>
<feature type="transmembrane region" description="Helical" evidence="1">
    <location>
        <begin position="6"/>
        <end position="22"/>
    </location>
</feature>